<accession>A0A0F9PKP8</accession>
<dbReference type="AlphaFoldDB" id="A0A0F9PKP8"/>
<dbReference type="EMBL" id="LAZR01006219">
    <property type="protein sequence ID" value="KKM93817.1"/>
    <property type="molecule type" value="Genomic_DNA"/>
</dbReference>
<evidence type="ECO:0000313" key="1">
    <source>
        <dbReference type="EMBL" id="KKM93817.1"/>
    </source>
</evidence>
<reference evidence="1" key="1">
    <citation type="journal article" date="2015" name="Nature">
        <title>Complex archaea that bridge the gap between prokaryotes and eukaryotes.</title>
        <authorList>
            <person name="Spang A."/>
            <person name="Saw J.H."/>
            <person name="Jorgensen S.L."/>
            <person name="Zaremba-Niedzwiedzka K."/>
            <person name="Martijn J."/>
            <person name="Lind A.E."/>
            <person name="van Eijk R."/>
            <person name="Schleper C."/>
            <person name="Guy L."/>
            <person name="Ettema T.J."/>
        </authorList>
    </citation>
    <scope>NUCLEOTIDE SEQUENCE</scope>
</reference>
<comment type="caution">
    <text evidence="1">The sequence shown here is derived from an EMBL/GenBank/DDBJ whole genome shotgun (WGS) entry which is preliminary data.</text>
</comment>
<proteinExistence type="predicted"/>
<organism evidence="1">
    <name type="scientific">marine sediment metagenome</name>
    <dbReference type="NCBI Taxonomy" id="412755"/>
    <lineage>
        <taxon>unclassified sequences</taxon>
        <taxon>metagenomes</taxon>
        <taxon>ecological metagenomes</taxon>
    </lineage>
</organism>
<gene>
    <name evidence="1" type="ORF">LCGC14_1204540</name>
</gene>
<protein>
    <submittedName>
        <fullName evidence="1">Uncharacterized protein</fullName>
    </submittedName>
</protein>
<name>A0A0F9PKP8_9ZZZZ</name>
<sequence length="150" mass="17945">MESPSWVKLSESKLLYSESDSLIMSMSPMTKEERAAYMRAYRKNNPEYRDRERLYLKNWRKLNPEKTRKHRLTQLEKQRVWVKKYKENNPDKVSAHIRARYLPLDSECSSCASKDSLEHHHPDYSKPDQTVTLCKKCHTKIHGEKESEIF</sequence>